<dbReference type="EMBL" id="MT142106">
    <property type="protein sequence ID" value="QJA74572.1"/>
    <property type="molecule type" value="Genomic_DNA"/>
</dbReference>
<dbReference type="AlphaFoldDB" id="A0A6M3JZS5"/>
<name>A0A6M3JZS5_9ZZZZ</name>
<proteinExistence type="predicted"/>
<gene>
    <name evidence="1" type="ORF">MM415A01968_0009</name>
</gene>
<evidence type="ECO:0000313" key="1">
    <source>
        <dbReference type="EMBL" id="QJA74572.1"/>
    </source>
</evidence>
<organism evidence="1">
    <name type="scientific">viral metagenome</name>
    <dbReference type="NCBI Taxonomy" id="1070528"/>
    <lineage>
        <taxon>unclassified sequences</taxon>
        <taxon>metagenomes</taxon>
        <taxon>organismal metagenomes</taxon>
    </lineage>
</organism>
<sequence length="71" mass="7604">MYNAWGLVYFAIFDHAGGGGGGSIFGNRIANATPIEITAVTARTIAVSSSMMHPSSLSIRHFFSAMIFNYT</sequence>
<protein>
    <submittedName>
        <fullName evidence="1">Uncharacterized protein</fullName>
    </submittedName>
</protein>
<reference evidence="1" key="1">
    <citation type="submission" date="2020-03" db="EMBL/GenBank/DDBJ databases">
        <title>The deep terrestrial virosphere.</title>
        <authorList>
            <person name="Holmfeldt K."/>
            <person name="Nilsson E."/>
            <person name="Simone D."/>
            <person name="Lopez-Fernandez M."/>
            <person name="Wu X."/>
            <person name="de Brujin I."/>
            <person name="Lundin D."/>
            <person name="Andersson A."/>
            <person name="Bertilsson S."/>
            <person name="Dopson M."/>
        </authorList>
    </citation>
    <scope>NUCLEOTIDE SEQUENCE</scope>
    <source>
        <strain evidence="1">MM415A01968</strain>
    </source>
</reference>
<accession>A0A6M3JZS5</accession>